<evidence type="ECO:0000259" key="7">
    <source>
        <dbReference type="Pfam" id="PF00892"/>
    </source>
</evidence>
<dbReference type="CDD" id="cd01310">
    <property type="entry name" value="TatD_DNAse"/>
    <property type="match status" value="1"/>
</dbReference>
<keyword evidence="6" id="KW-0732">Signal</keyword>
<keyword evidence="5" id="KW-0812">Transmembrane</keyword>
<dbReference type="Proteomes" id="UP001530400">
    <property type="component" value="Unassembled WGS sequence"/>
</dbReference>
<dbReference type="InterPro" id="IPR037185">
    <property type="entry name" value="EmrE-like"/>
</dbReference>
<dbReference type="PANTHER" id="PTHR10060:SF15">
    <property type="entry name" value="DEOXYRIBONUCLEASE TATDN1"/>
    <property type="match status" value="1"/>
</dbReference>
<dbReference type="Gene3D" id="3.20.20.140">
    <property type="entry name" value="Metal-dependent hydrolases"/>
    <property type="match status" value="1"/>
</dbReference>
<dbReference type="InterPro" id="IPR032466">
    <property type="entry name" value="Metal_Hydrolase"/>
</dbReference>
<evidence type="ECO:0000256" key="4">
    <source>
        <dbReference type="ARBA" id="ARBA00022801"/>
    </source>
</evidence>
<evidence type="ECO:0000313" key="8">
    <source>
        <dbReference type="EMBL" id="KAL3782888.1"/>
    </source>
</evidence>
<keyword evidence="2" id="KW-0540">Nuclease</keyword>
<reference evidence="8 9" key="1">
    <citation type="submission" date="2024-10" db="EMBL/GenBank/DDBJ databases">
        <title>Updated reference genomes for cyclostephanoid diatoms.</title>
        <authorList>
            <person name="Roberts W.R."/>
            <person name="Alverson A.J."/>
        </authorList>
    </citation>
    <scope>NUCLEOTIDE SEQUENCE [LARGE SCALE GENOMIC DNA]</scope>
    <source>
        <strain evidence="8 9">AJA010-31</strain>
    </source>
</reference>
<evidence type="ECO:0000256" key="3">
    <source>
        <dbReference type="ARBA" id="ARBA00022723"/>
    </source>
</evidence>
<dbReference type="AlphaFoldDB" id="A0ABD3P4Y7"/>
<dbReference type="Pfam" id="PF00892">
    <property type="entry name" value="EamA"/>
    <property type="match status" value="1"/>
</dbReference>
<evidence type="ECO:0000256" key="1">
    <source>
        <dbReference type="ARBA" id="ARBA00009275"/>
    </source>
</evidence>
<dbReference type="GO" id="GO:0046872">
    <property type="term" value="F:metal ion binding"/>
    <property type="evidence" value="ECO:0007669"/>
    <property type="project" value="UniProtKB-KW"/>
</dbReference>
<evidence type="ECO:0000256" key="5">
    <source>
        <dbReference type="SAM" id="Phobius"/>
    </source>
</evidence>
<evidence type="ECO:0000313" key="9">
    <source>
        <dbReference type="Proteomes" id="UP001530400"/>
    </source>
</evidence>
<dbReference type="EMBL" id="JALLPJ020000789">
    <property type="protein sequence ID" value="KAL3782888.1"/>
    <property type="molecule type" value="Genomic_DNA"/>
</dbReference>
<name>A0ABD3P4Y7_9STRA</name>
<dbReference type="InterPro" id="IPR050891">
    <property type="entry name" value="TatD-type_Hydrolase"/>
</dbReference>
<dbReference type="PROSITE" id="PS01091">
    <property type="entry name" value="TATD_3"/>
    <property type="match status" value="1"/>
</dbReference>
<dbReference type="SUPFAM" id="SSF103481">
    <property type="entry name" value="Multidrug resistance efflux transporter EmrE"/>
    <property type="match status" value="1"/>
</dbReference>
<keyword evidence="3" id="KW-0479">Metal-binding</keyword>
<feature type="domain" description="EamA" evidence="7">
    <location>
        <begin position="133"/>
        <end position="280"/>
    </location>
</feature>
<keyword evidence="5" id="KW-0472">Membrane</keyword>
<feature type="signal peptide" evidence="6">
    <location>
        <begin position="1"/>
        <end position="30"/>
    </location>
</feature>
<gene>
    <name evidence="8" type="ORF">ACHAWO_002475</name>
</gene>
<dbReference type="SUPFAM" id="SSF51556">
    <property type="entry name" value="Metallo-dependent hydrolases"/>
    <property type="match status" value="1"/>
</dbReference>
<dbReference type="GO" id="GO:0004518">
    <property type="term" value="F:nuclease activity"/>
    <property type="evidence" value="ECO:0007669"/>
    <property type="project" value="UniProtKB-KW"/>
</dbReference>
<protein>
    <recommendedName>
        <fullName evidence="7">EamA domain-containing protein</fullName>
    </recommendedName>
</protein>
<evidence type="ECO:0000256" key="2">
    <source>
        <dbReference type="ARBA" id="ARBA00022722"/>
    </source>
</evidence>
<keyword evidence="9" id="KW-1185">Reference proteome</keyword>
<proteinExistence type="inferred from homology"/>
<feature type="transmembrane region" description="Helical" evidence="5">
    <location>
        <begin position="331"/>
        <end position="349"/>
    </location>
</feature>
<dbReference type="GO" id="GO:0016787">
    <property type="term" value="F:hydrolase activity"/>
    <property type="evidence" value="ECO:0007669"/>
    <property type="project" value="UniProtKB-KW"/>
</dbReference>
<keyword evidence="5" id="KW-1133">Transmembrane helix</keyword>
<feature type="transmembrane region" description="Helical" evidence="5">
    <location>
        <begin position="369"/>
        <end position="388"/>
    </location>
</feature>
<evidence type="ECO:0000256" key="6">
    <source>
        <dbReference type="SAM" id="SignalP"/>
    </source>
</evidence>
<dbReference type="InterPro" id="IPR000620">
    <property type="entry name" value="EamA_dom"/>
</dbReference>
<accession>A0ABD3P4Y7</accession>
<comment type="similarity">
    <text evidence="1">Belongs to the metallo-dependent hydrolases superfamily. TatD-type hydrolase family.</text>
</comment>
<keyword evidence="4" id="KW-0378">Hydrolase</keyword>
<dbReference type="InterPro" id="IPR018228">
    <property type="entry name" value="DNase_TatD-rel_CS"/>
</dbReference>
<comment type="caution">
    <text evidence="8">The sequence shown here is derived from an EMBL/GenBank/DDBJ whole genome shotgun (WGS) entry which is preliminary data.</text>
</comment>
<sequence>MSHTFHIRASQFAAALTVALASLSQAPAYAFAPCTPTTPKTLEFHNVRSMGTSLKAKHKLGMISSFAEVDGASKRMPVFVDFDHGDLDRTNFTSLQEANCQDENRHFVDTSLSEMTESPPDPPLSKEVWVARLLLLLSAALYGTNFTMVKSLDESLSVGISSTLRFGFAALCMLPWLLAPIDDQLKSIAKEKFERCKSDMSKWEEPTRLAAGLAGMEIGVYNSIGYISQAIGLKTIPANKSAFICSMAVVTVPILDFLFGKVLLKRQVLGACLAAIGVYALEMGGQDASSLSSGDLVSLVQPLMFGLGFWRMEAAMEKYPTEAGRLAAAQLLMVFLVSLSYLICGAPFTDTCEVLPSLTELVAWFHDPSIMGMLVWTGLITTAFTIWMETLALKTLMISIRAAAMSSEHATNNYVDAGANLLDSMYQGIYHGKTRHEPDLDLVLQRSYDSGIRSIISLAGTSNESVELLELISKLDNTDCKEKVKVFGTVGIHPTRCAEEFAERISDGTDDSCEWIPKTEQEQREIIQKLISIANAGKSSGNVVAIGEFGLDYARLHFAPKDIQQIGLRAQLEVATEAKLPLYLHNRESGEDMYSILSEYKERLQFDKDYPGIRGIVHSFDESVDIAKQFMSLGLYIGINGCSLKTSQNLATVKEIPLESIILETDCPWCDIRPTHAGYSHITTTFPSKKEKQYNRDAGREFCVKNRTEPCHVVQVAEVIAGVKMLKVSEVLETCCRNVFHLFGNLDKS</sequence>
<dbReference type="Pfam" id="PF01026">
    <property type="entry name" value="TatD_DNase"/>
    <property type="match status" value="1"/>
</dbReference>
<dbReference type="PANTHER" id="PTHR10060">
    <property type="entry name" value="TATD FAMILY DEOXYRIBONUCLEASE"/>
    <property type="match status" value="1"/>
</dbReference>
<feature type="chain" id="PRO_5044890240" description="EamA domain-containing protein" evidence="6">
    <location>
        <begin position="31"/>
        <end position="749"/>
    </location>
</feature>
<organism evidence="8 9">
    <name type="scientific">Cyclotella atomus</name>
    <dbReference type="NCBI Taxonomy" id="382360"/>
    <lineage>
        <taxon>Eukaryota</taxon>
        <taxon>Sar</taxon>
        <taxon>Stramenopiles</taxon>
        <taxon>Ochrophyta</taxon>
        <taxon>Bacillariophyta</taxon>
        <taxon>Coscinodiscophyceae</taxon>
        <taxon>Thalassiosirophycidae</taxon>
        <taxon>Stephanodiscales</taxon>
        <taxon>Stephanodiscaceae</taxon>
        <taxon>Cyclotella</taxon>
    </lineage>
</organism>
<dbReference type="InterPro" id="IPR001130">
    <property type="entry name" value="TatD-like"/>
</dbReference>